<dbReference type="EMBL" id="KB201334">
    <property type="protein sequence ID" value="ESO97126.1"/>
    <property type="molecule type" value="Genomic_DNA"/>
</dbReference>
<keyword evidence="7" id="KW-1185">Reference proteome</keyword>
<evidence type="ECO:0000256" key="2">
    <source>
        <dbReference type="ARBA" id="ARBA00010701"/>
    </source>
</evidence>
<dbReference type="OrthoDB" id="199913at2759"/>
<sequence>GKQVCYKPFGCFSNGRPFNNMRRNLPDSPQKLDIRFLLYTTSNRETSVELRPLKINEKTLGFSPFIPESKTIFIIHGFSDRGSSDWILEMKNELLKLTETVNVIVVDWRKGAAVGYLKAGANTRVVGAVSGYLLKRLHYVGKVKYPQFHIIGHDLGAQVAGYIGEAISCIPRITGLDPSGFGFENVDKRVKLDPEDAAYVDVIRTNCGSLIRGDFGGESRYQVGTVDFYVNGGISQPGCSKNRLNFRRDILKGNLEDITKVACSHMRAVEYFTSSITKCNYQAHVCPEGPRVDIIMGYHSIPGEHGKFCVETEDTEPFCVSHWNHYRQFSII</sequence>
<dbReference type="PANTHER" id="PTHR11610">
    <property type="entry name" value="LIPASE"/>
    <property type="match status" value="1"/>
</dbReference>
<dbReference type="GO" id="GO:0005615">
    <property type="term" value="C:extracellular space"/>
    <property type="evidence" value="ECO:0007669"/>
    <property type="project" value="TreeGrafter"/>
</dbReference>
<protein>
    <recommendedName>
        <fullName evidence="5">Lipase domain-containing protein</fullName>
    </recommendedName>
</protein>
<dbReference type="Pfam" id="PF00151">
    <property type="entry name" value="Lipase"/>
    <property type="match status" value="1"/>
</dbReference>
<evidence type="ECO:0000313" key="6">
    <source>
        <dbReference type="EMBL" id="ESO97126.1"/>
    </source>
</evidence>
<dbReference type="PANTHER" id="PTHR11610:SF173">
    <property type="entry name" value="LIPASE DOMAIN-CONTAINING PROTEIN-RELATED"/>
    <property type="match status" value="1"/>
</dbReference>
<dbReference type="InterPro" id="IPR029058">
    <property type="entry name" value="AB_hydrolase_fold"/>
</dbReference>
<dbReference type="HOGENOM" id="CLU_027171_0_0_1"/>
<evidence type="ECO:0000256" key="1">
    <source>
        <dbReference type="ARBA" id="ARBA00004613"/>
    </source>
</evidence>
<feature type="domain" description="Lipase" evidence="5">
    <location>
        <begin position="2"/>
        <end position="282"/>
    </location>
</feature>
<evidence type="ECO:0000256" key="3">
    <source>
        <dbReference type="ARBA" id="ARBA00022525"/>
    </source>
</evidence>
<dbReference type="STRING" id="225164.V4ATP5"/>
<comment type="subcellular location">
    <subcellularLocation>
        <location evidence="1">Secreted</location>
    </subcellularLocation>
</comment>
<dbReference type="AlphaFoldDB" id="V4ATP5"/>
<dbReference type="KEGG" id="lgi:LOTGIDRAFT_143457"/>
<dbReference type="GO" id="GO:0016298">
    <property type="term" value="F:lipase activity"/>
    <property type="evidence" value="ECO:0007669"/>
    <property type="project" value="InterPro"/>
</dbReference>
<evidence type="ECO:0000256" key="4">
    <source>
        <dbReference type="RuleBase" id="RU004262"/>
    </source>
</evidence>
<dbReference type="InterPro" id="IPR013818">
    <property type="entry name" value="Lipase"/>
</dbReference>
<accession>V4ATP5</accession>
<keyword evidence="3" id="KW-0964">Secreted</keyword>
<gene>
    <name evidence="6" type="ORF">LOTGIDRAFT_143457</name>
</gene>
<name>V4ATP5_LOTGI</name>
<dbReference type="GeneID" id="20234694"/>
<evidence type="ECO:0000313" key="7">
    <source>
        <dbReference type="Proteomes" id="UP000030746"/>
    </source>
</evidence>
<dbReference type="PRINTS" id="PR00821">
    <property type="entry name" value="TAGLIPASE"/>
</dbReference>
<dbReference type="CTD" id="20234694"/>
<comment type="similarity">
    <text evidence="2 4">Belongs to the AB hydrolase superfamily. Lipase family.</text>
</comment>
<dbReference type="GO" id="GO:0016042">
    <property type="term" value="P:lipid catabolic process"/>
    <property type="evidence" value="ECO:0007669"/>
    <property type="project" value="TreeGrafter"/>
</dbReference>
<reference evidence="6 7" key="1">
    <citation type="journal article" date="2013" name="Nature">
        <title>Insights into bilaterian evolution from three spiralian genomes.</title>
        <authorList>
            <person name="Simakov O."/>
            <person name="Marletaz F."/>
            <person name="Cho S.J."/>
            <person name="Edsinger-Gonzales E."/>
            <person name="Havlak P."/>
            <person name="Hellsten U."/>
            <person name="Kuo D.H."/>
            <person name="Larsson T."/>
            <person name="Lv J."/>
            <person name="Arendt D."/>
            <person name="Savage R."/>
            <person name="Osoegawa K."/>
            <person name="de Jong P."/>
            <person name="Grimwood J."/>
            <person name="Chapman J.A."/>
            <person name="Shapiro H."/>
            <person name="Aerts A."/>
            <person name="Otillar R.P."/>
            <person name="Terry A.Y."/>
            <person name="Boore J.L."/>
            <person name="Grigoriev I.V."/>
            <person name="Lindberg D.R."/>
            <person name="Seaver E.C."/>
            <person name="Weisblat D.A."/>
            <person name="Putnam N.H."/>
            <person name="Rokhsar D.S."/>
        </authorList>
    </citation>
    <scope>NUCLEOTIDE SEQUENCE [LARGE SCALE GENOMIC DNA]</scope>
</reference>
<dbReference type="SUPFAM" id="SSF53474">
    <property type="entry name" value="alpha/beta-Hydrolases"/>
    <property type="match status" value="1"/>
</dbReference>
<dbReference type="InterPro" id="IPR000734">
    <property type="entry name" value="TAG_lipase"/>
</dbReference>
<evidence type="ECO:0000259" key="5">
    <source>
        <dbReference type="Pfam" id="PF00151"/>
    </source>
</evidence>
<dbReference type="RefSeq" id="XP_009052199.1">
    <property type="nucleotide sequence ID" value="XM_009053951.1"/>
</dbReference>
<proteinExistence type="inferred from homology"/>
<dbReference type="OMA" id="GEQKCPN"/>
<organism evidence="6 7">
    <name type="scientific">Lottia gigantea</name>
    <name type="common">Giant owl limpet</name>
    <dbReference type="NCBI Taxonomy" id="225164"/>
    <lineage>
        <taxon>Eukaryota</taxon>
        <taxon>Metazoa</taxon>
        <taxon>Spiralia</taxon>
        <taxon>Lophotrochozoa</taxon>
        <taxon>Mollusca</taxon>
        <taxon>Gastropoda</taxon>
        <taxon>Patellogastropoda</taxon>
        <taxon>Lottioidea</taxon>
        <taxon>Lottiidae</taxon>
        <taxon>Lottia</taxon>
    </lineage>
</organism>
<dbReference type="Gene3D" id="3.40.50.1820">
    <property type="entry name" value="alpha/beta hydrolase"/>
    <property type="match status" value="1"/>
</dbReference>
<feature type="non-terminal residue" evidence="6">
    <location>
        <position position="1"/>
    </location>
</feature>
<dbReference type="Proteomes" id="UP000030746">
    <property type="component" value="Unassembled WGS sequence"/>
</dbReference>